<dbReference type="AlphaFoldDB" id="A0A0C3RG88"/>
<reference evidence="2 3" key="1">
    <citation type="submission" date="2014-07" db="EMBL/GenBank/DDBJ databases">
        <title>Porphyromonadaceae bacterium OUH 308042 = ATCC BAA-2681 = DSM 28342 draft genome.</title>
        <authorList>
            <person name="Sydenham T.V."/>
            <person name="Hasman H."/>
            <person name="Justensen U.S."/>
        </authorList>
    </citation>
    <scope>NUCLEOTIDE SEQUENCE [LARGE SCALE GENOMIC DNA]</scope>
    <source>
        <strain evidence="2 3">OUH 308042</strain>
    </source>
</reference>
<organism evidence="2 3">
    <name type="scientific">Sanguibacteroides justesenii</name>
    <dbReference type="NCBI Taxonomy" id="1547597"/>
    <lineage>
        <taxon>Bacteria</taxon>
        <taxon>Pseudomonadati</taxon>
        <taxon>Bacteroidota</taxon>
        <taxon>Bacteroidia</taxon>
        <taxon>Bacteroidales</taxon>
        <taxon>Porphyromonadaceae</taxon>
        <taxon>Sanguibacteroides</taxon>
    </lineage>
</organism>
<gene>
    <name evidence="2" type="ORF">BA92_09570</name>
</gene>
<dbReference type="Gene3D" id="2.30.180.10">
    <property type="entry name" value="FAS1 domain"/>
    <property type="match status" value="1"/>
</dbReference>
<proteinExistence type="predicted"/>
<sequence>MKRVYWIIGIVFLFFEVSCTKDGFMKTGISIGRFDGSMLEYMQANHYDWDSTVVMIKHAGLESLFDGDEEITFFGPTNFSILRYMYRNGIEHIQDMDVDFCRNTILRHVMKGKMMRVEFKEGKAAEGAEAIGEGGDTYTMMGGNRIWAYTFKSDYQGVAGMGPLLLYITSLDAHRKINIASGDIEPDNGVVHSLGYDFTLGEM</sequence>
<dbReference type="InterPro" id="IPR000782">
    <property type="entry name" value="FAS1_domain"/>
</dbReference>
<dbReference type="SUPFAM" id="SSF82153">
    <property type="entry name" value="FAS1 domain"/>
    <property type="match status" value="1"/>
</dbReference>
<keyword evidence="3" id="KW-1185">Reference proteome</keyword>
<protein>
    <recommendedName>
        <fullName evidence="1">FAS1 domain-containing protein</fullName>
    </recommendedName>
</protein>
<accession>A0A0C3RG88</accession>
<dbReference type="InterPro" id="IPR036378">
    <property type="entry name" value="FAS1_dom_sf"/>
</dbReference>
<dbReference type="Proteomes" id="UP000031980">
    <property type="component" value="Unassembled WGS sequence"/>
</dbReference>
<evidence type="ECO:0000313" key="3">
    <source>
        <dbReference type="Proteomes" id="UP000031980"/>
    </source>
</evidence>
<name>A0A0C3RG88_9PORP</name>
<dbReference type="RefSeq" id="WP_041505246.1">
    <property type="nucleotide sequence ID" value="NZ_JPIU01000039.1"/>
</dbReference>
<dbReference type="EMBL" id="JPIU01000039">
    <property type="protein sequence ID" value="KIO44439.1"/>
    <property type="molecule type" value="Genomic_DNA"/>
</dbReference>
<comment type="caution">
    <text evidence="2">The sequence shown here is derived from an EMBL/GenBank/DDBJ whole genome shotgun (WGS) entry which is preliminary data.</text>
</comment>
<dbReference type="Pfam" id="PF02469">
    <property type="entry name" value="Fasciclin"/>
    <property type="match status" value="1"/>
</dbReference>
<evidence type="ECO:0000313" key="2">
    <source>
        <dbReference type="EMBL" id="KIO44439.1"/>
    </source>
</evidence>
<evidence type="ECO:0000259" key="1">
    <source>
        <dbReference type="Pfam" id="PF02469"/>
    </source>
</evidence>
<feature type="domain" description="FAS1" evidence="1">
    <location>
        <begin position="52"/>
        <end position="193"/>
    </location>
</feature>